<protein>
    <submittedName>
        <fullName evidence="1">Uncharacterized protein</fullName>
    </submittedName>
</protein>
<accession>A0A0E9RBU3</accession>
<evidence type="ECO:0000313" key="1">
    <source>
        <dbReference type="EMBL" id="JAH26574.1"/>
    </source>
</evidence>
<organism evidence="1">
    <name type="scientific">Anguilla anguilla</name>
    <name type="common">European freshwater eel</name>
    <name type="synonym">Muraena anguilla</name>
    <dbReference type="NCBI Taxonomy" id="7936"/>
    <lineage>
        <taxon>Eukaryota</taxon>
        <taxon>Metazoa</taxon>
        <taxon>Chordata</taxon>
        <taxon>Craniata</taxon>
        <taxon>Vertebrata</taxon>
        <taxon>Euteleostomi</taxon>
        <taxon>Actinopterygii</taxon>
        <taxon>Neopterygii</taxon>
        <taxon>Teleostei</taxon>
        <taxon>Anguilliformes</taxon>
        <taxon>Anguillidae</taxon>
        <taxon>Anguilla</taxon>
    </lineage>
</organism>
<name>A0A0E9RBU3_ANGAN</name>
<proteinExistence type="predicted"/>
<dbReference type="AlphaFoldDB" id="A0A0E9RBU3"/>
<reference evidence="1" key="2">
    <citation type="journal article" date="2015" name="Fish Shellfish Immunol.">
        <title>Early steps in the European eel (Anguilla anguilla)-Vibrio vulnificus interaction in the gills: Role of the RtxA13 toxin.</title>
        <authorList>
            <person name="Callol A."/>
            <person name="Pajuelo D."/>
            <person name="Ebbesson L."/>
            <person name="Teles M."/>
            <person name="MacKenzie S."/>
            <person name="Amaro C."/>
        </authorList>
    </citation>
    <scope>NUCLEOTIDE SEQUENCE</scope>
</reference>
<reference evidence="1" key="1">
    <citation type="submission" date="2014-11" db="EMBL/GenBank/DDBJ databases">
        <authorList>
            <person name="Amaro Gonzalez C."/>
        </authorList>
    </citation>
    <scope>NUCLEOTIDE SEQUENCE</scope>
</reference>
<dbReference type="EMBL" id="GBXM01082003">
    <property type="protein sequence ID" value="JAH26574.1"/>
    <property type="molecule type" value="Transcribed_RNA"/>
</dbReference>
<sequence length="44" mass="5028">MGKSDEFPGRGTAVMHALRRTHMQVIMTTWPHRSVLHLLLISQS</sequence>